<dbReference type="InterPro" id="IPR025593">
    <property type="entry name" value="GAS8_dom"/>
</dbReference>
<evidence type="ECO:0000256" key="14">
    <source>
        <dbReference type="SAM" id="MobiDB-lite"/>
    </source>
</evidence>
<organism evidence="16 17">
    <name type="scientific">Scleropages formosus</name>
    <name type="common">Asian bonytongue</name>
    <name type="synonym">Osteoglossum formosum</name>
    <dbReference type="NCBI Taxonomy" id="113540"/>
    <lineage>
        <taxon>Eukaryota</taxon>
        <taxon>Metazoa</taxon>
        <taxon>Chordata</taxon>
        <taxon>Craniata</taxon>
        <taxon>Vertebrata</taxon>
        <taxon>Euteleostomi</taxon>
        <taxon>Actinopterygii</taxon>
        <taxon>Neopterygii</taxon>
        <taxon>Teleostei</taxon>
        <taxon>Osteoglossocephala</taxon>
        <taxon>Osteoglossomorpha</taxon>
        <taxon>Osteoglossiformes</taxon>
        <taxon>Osteoglossidae</taxon>
        <taxon>Scleropages</taxon>
    </lineage>
</organism>
<evidence type="ECO:0000256" key="11">
    <source>
        <dbReference type="ARBA" id="ARBA00023273"/>
    </source>
</evidence>
<accession>A0A8C9SRJ0</accession>
<comment type="subcellular location">
    <subcellularLocation>
        <location evidence="1">Cell projection</location>
        <location evidence="1">Cilium</location>
        <location evidence="1">Flagellum</location>
    </subcellularLocation>
    <subcellularLocation>
        <location evidence="2">Cytoplasm</location>
        <location evidence="2">Cytoskeleton</location>
    </subcellularLocation>
</comment>
<evidence type="ECO:0000256" key="12">
    <source>
        <dbReference type="ARBA" id="ARBA00031568"/>
    </source>
</evidence>
<keyword evidence="11" id="KW-0966">Cell projection</keyword>
<name>A0A8C9SRJ0_SCLFO</name>
<keyword evidence="17" id="KW-1185">Reference proteome</keyword>
<evidence type="ECO:0000259" key="15">
    <source>
        <dbReference type="Pfam" id="PF13851"/>
    </source>
</evidence>
<dbReference type="GO" id="GO:0031267">
    <property type="term" value="F:small GTPase binding"/>
    <property type="evidence" value="ECO:0007669"/>
    <property type="project" value="InterPro"/>
</dbReference>
<dbReference type="GeneTree" id="ENSGT00390000009477"/>
<dbReference type="GO" id="GO:0005794">
    <property type="term" value="C:Golgi apparatus"/>
    <property type="evidence" value="ECO:0007669"/>
    <property type="project" value="TreeGrafter"/>
</dbReference>
<dbReference type="Ensembl" id="ENSSFOT00015077897.1">
    <property type="protein sequence ID" value="ENSSFOP00015039277.1"/>
    <property type="gene ID" value="ENSSFOG00015007456.2"/>
</dbReference>
<evidence type="ECO:0000256" key="5">
    <source>
        <dbReference type="ARBA" id="ARBA00022490"/>
    </source>
</evidence>
<evidence type="ECO:0000256" key="4">
    <source>
        <dbReference type="ARBA" id="ARBA00021301"/>
    </source>
</evidence>
<reference evidence="16" key="3">
    <citation type="submission" date="2025-09" db="UniProtKB">
        <authorList>
            <consortium name="Ensembl"/>
        </authorList>
    </citation>
    <scope>IDENTIFICATION</scope>
</reference>
<dbReference type="Proteomes" id="UP000694397">
    <property type="component" value="Chromosome 2"/>
</dbReference>
<gene>
    <name evidence="16" type="primary">GAS8</name>
</gene>
<evidence type="ECO:0000256" key="13">
    <source>
        <dbReference type="SAM" id="Coils"/>
    </source>
</evidence>
<dbReference type="GO" id="GO:0008017">
    <property type="term" value="F:microtubule binding"/>
    <property type="evidence" value="ECO:0007669"/>
    <property type="project" value="InterPro"/>
</dbReference>
<keyword evidence="6" id="KW-0493">Microtubule</keyword>
<protein>
    <recommendedName>
        <fullName evidence="4">Dynein regulatory complex subunit 4</fullName>
    </recommendedName>
    <alternativeName>
        <fullName evidence="12">Growth arrest-specific protein 8</fullName>
    </alternativeName>
</protein>
<evidence type="ECO:0000256" key="10">
    <source>
        <dbReference type="ARBA" id="ARBA00023212"/>
    </source>
</evidence>
<dbReference type="OrthoDB" id="767661at2759"/>
<dbReference type="PANTHER" id="PTHR31543">
    <property type="entry name" value="DYNEIN REGULATORY COMPLEX SUBUNIT 4"/>
    <property type="match status" value="1"/>
</dbReference>
<dbReference type="GO" id="GO:0031514">
    <property type="term" value="C:motile cilium"/>
    <property type="evidence" value="ECO:0007669"/>
    <property type="project" value="UniProtKB-SubCell"/>
</dbReference>
<reference evidence="16" key="2">
    <citation type="submission" date="2025-08" db="UniProtKB">
        <authorList>
            <consortium name="Ensembl"/>
        </authorList>
    </citation>
    <scope>IDENTIFICATION</scope>
</reference>
<dbReference type="PANTHER" id="PTHR31543:SF0">
    <property type="entry name" value="DYNEIN REGULATORY COMPLEX SUBUNIT 4"/>
    <property type="match status" value="1"/>
</dbReference>
<evidence type="ECO:0000256" key="8">
    <source>
        <dbReference type="ARBA" id="ARBA00023054"/>
    </source>
</evidence>
<feature type="coiled-coil region" evidence="13">
    <location>
        <begin position="265"/>
        <end position="365"/>
    </location>
</feature>
<evidence type="ECO:0000256" key="7">
    <source>
        <dbReference type="ARBA" id="ARBA00022846"/>
    </source>
</evidence>
<keyword evidence="8 13" id="KW-0175">Coiled coil</keyword>
<reference evidence="16 17" key="1">
    <citation type="submission" date="2019-04" db="EMBL/GenBank/DDBJ databases">
        <authorList>
            <consortium name="Wellcome Sanger Institute Data Sharing"/>
        </authorList>
    </citation>
    <scope>NUCLEOTIDE SEQUENCE [LARGE SCALE GENOMIC DNA]</scope>
</reference>
<dbReference type="GO" id="GO:0030317">
    <property type="term" value="P:flagellated sperm motility"/>
    <property type="evidence" value="ECO:0007669"/>
    <property type="project" value="TreeGrafter"/>
</dbReference>
<proteinExistence type="inferred from homology"/>
<evidence type="ECO:0000256" key="3">
    <source>
        <dbReference type="ARBA" id="ARBA00009859"/>
    </source>
</evidence>
<evidence type="ECO:0000256" key="9">
    <source>
        <dbReference type="ARBA" id="ARBA00023069"/>
    </source>
</evidence>
<feature type="region of interest" description="Disordered" evidence="14">
    <location>
        <begin position="20"/>
        <end position="44"/>
    </location>
</feature>
<evidence type="ECO:0000256" key="1">
    <source>
        <dbReference type="ARBA" id="ARBA00004230"/>
    </source>
</evidence>
<dbReference type="AlphaFoldDB" id="A0A8C9SRJ0"/>
<sequence length="424" mass="50072">MDTINGNKKCFLVLFQPPKKNAGTKGAKGKMPKITDGSPAEELSKEQLMEQNSYLREELDRERKERNYFQLERDKIHSFWDITKKQLEEKKADLLNRDKEIEEVEVRHQAEIKVYKQKVKHLLYEHQDNISELKAGGVVATKLLQQEHNQQDNELRKTMRTLKMDFKEQELSNENLVKSLKLKHDEEITTVRKDFERQVREIEAKYEKKMQVLRQELDLQRKSEIHEVEERKNSQTDSLMKSHEQAFSDIKNYYKDITHNNLALINSLKEQMEDMKKKVVRREKQKAEVQQQNKRLTESLQEATDELGKLKNQVAYHEKDKTALAVAKARLKAAEKEIKDLKWERDVLEQNFNKVQAERDELYQNFSKAILEVQQKSGLKNQLLECKLSTLTDNMRSCSILDPPGKYHVDCFKYTLHNGEALSR</sequence>
<keyword evidence="10" id="KW-0206">Cytoskeleton</keyword>
<feature type="coiled-coil region" evidence="13">
    <location>
        <begin position="45"/>
        <end position="107"/>
    </location>
</feature>
<evidence type="ECO:0000313" key="17">
    <source>
        <dbReference type="Proteomes" id="UP000694397"/>
    </source>
</evidence>
<dbReference type="GO" id="GO:0005874">
    <property type="term" value="C:microtubule"/>
    <property type="evidence" value="ECO:0007669"/>
    <property type="project" value="UniProtKB-KW"/>
</dbReference>
<evidence type="ECO:0000256" key="6">
    <source>
        <dbReference type="ARBA" id="ARBA00022701"/>
    </source>
</evidence>
<feature type="domain" description="Growth arrest-specific protein 8" evidence="15">
    <location>
        <begin position="238"/>
        <end position="395"/>
    </location>
</feature>
<evidence type="ECO:0000256" key="2">
    <source>
        <dbReference type="ARBA" id="ARBA00004245"/>
    </source>
</evidence>
<evidence type="ECO:0000313" key="16">
    <source>
        <dbReference type="Ensembl" id="ENSSFOP00015039277.1"/>
    </source>
</evidence>
<dbReference type="InterPro" id="IPR039308">
    <property type="entry name" value="GAS8"/>
</dbReference>
<feature type="coiled-coil region" evidence="13">
    <location>
        <begin position="192"/>
        <end position="223"/>
    </location>
</feature>
<keyword evidence="9" id="KW-0969">Cilium</keyword>
<dbReference type="Pfam" id="PF13851">
    <property type="entry name" value="GAS"/>
    <property type="match status" value="1"/>
</dbReference>
<keyword evidence="5" id="KW-0963">Cytoplasm</keyword>
<comment type="similarity">
    <text evidence="3">Belongs to the DRC4 family.</text>
</comment>
<keyword evidence="7" id="KW-0282">Flagellum</keyword>